<dbReference type="RefSeq" id="WP_203168878.1">
    <property type="nucleotide sequence ID" value="NZ_JAEVLS010000004.1"/>
</dbReference>
<reference evidence="3 4" key="1">
    <citation type="journal article" date="2021" name="Int. J. Syst. Evol. Microbiol.">
        <title>Steroidobacter gossypii sp. nov., isolated from soil of cotton cropping field.</title>
        <authorList>
            <person name="Huang R."/>
            <person name="Yang S."/>
            <person name="Zhen C."/>
            <person name="Liu W."/>
        </authorList>
    </citation>
    <scope>NUCLEOTIDE SEQUENCE [LARGE SCALE GENOMIC DNA]</scope>
    <source>
        <strain evidence="3 4">S1-65</strain>
    </source>
</reference>
<dbReference type="InterPro" id="IPR015919">
    <property type="entry name" value="Cadherin-like_sf"/>
</dbReference>
<dbReference type="InterPro" id="IPR013783">
    <property type="entry name" value="Ig-like_fold"/>
</dbReference>
<dbReference type="PROSITE" id="PS50853">
    <property type="entry name" value="FN3"/>
    <property type="match status" value="1"/>
</dbReference>
<sequence>MRIATSFVAVLAAYACFATTAQAQSVNQPPTISGSPATAVYTNTTYEFRPTARDPEGRTLRFSIVNKPGWAAFSPNSGALVGYPKSAGSWSNIRIRVTDGVNVATLPAFSITASVRGTTTTANRAPTISGTPIRSVSAGSSYSFRPTASDADGNTLAFSIANRPSWATFNTVTGQLSGTPTAAQVGSYGNITISASDGRASATLPAFSIAVVDVSSGGAQLSWTPPTQNTDGSTLTNLAGYRISYGTSPQAMTQTVQLANAGMTRYTFDNLSPGTYYFAVRAYTSNGTESSNSNLYSKVVQ</sequence>
<keyword evidence="4" id="KW-1185">Reference proteome</keyword>
<evidence type="ECO:0000256" key="1">
    <source>
        <dbReference type="SAM" id="SignalP"/>
    </source>
</evidence>
<protein>
    <submittedName>
        <fullName evidence="3">Fibronectin type III domain-containing protein</fullName>
    </submittedName>
</protein>
<dbReference type="CDD" id="cd00063">
    <property type="entry name" value="FN3"/>
    <property type="match status" value="1"/>
</dbReference>
<proteinExistence type="predicted"/>
<dbReference type="PROSITE" id="PS51257">
    <property type="entry name" value="PROKAR_LIPOPROTEIN"/>
    <property type="match status" value="1"/>
</dbReference>
<name>A0ABS1X0J9_9GAMM</name>
<dbReference type="InterPro" id="IPR036116">
    <property type="entry name" value="FN3_sf"/>
</dbReference>
<evidence type="ECO:0000259" key="2">
    <source>
        <dbReference type="PROSITE" id="PS50853"/>
    </source>
</evidence>
<comment type="caution">
    <text evidence="3">The sequence shown here is derived from an EMBL/GenBank/DDBJ whole genome shotgun (WGS) entry which is preliminary data.</text>
</comment>
<gene>
    <name evidence="3" type="ORF">JM946_18680</name>
</gene>
<dbReference type="SMART" id="SM00060">
    <property type="entry name" value="FN3"/>
    <property type="match status" value="1"/>
</dbReference>
<accession>A0ABS1X0J9</accession>
<dbReference type="Pfam" id="PF05345">
    <property type="entry name" value="He_PIG"/>
    <property type="match status" value="2"/>
</dbReference>
<dbReference type="EMBL" id="JAEVLS010000004">
    <property type="protein sequence ID" value="MBM0106763.1"/>
    <property type="molecule type" value="Genomic_DNA"/>
</dbReference>
<evidence type="ECO:0000313" key="3">
    <source>
        <dbReference type="EMBL" id="MBM0106763.1"/>
    </source>
</evidence>
<dbReference type="SUPFAM" id="SSF49313">
    <property type="entry name" value="Cadherin-like"/>
    <property type="match status" value="2"/>
</dbReference>
<dbReference type="Gene3D" id="2.60.40.10">
    <property type="entry name" value="Immunoglobulins"/>
    <property type="match status" value="3"/>
</dbReference>
<feature type="signal peptide" evidence="1">
    <location>
        <begin position="1"/>
        <end position="23"/>
    </location>
</feature>
<evidence type="ECO:0000313" key="4">
    <source>
        <dbReference type="Proteomes" id="UP000661077"/>
    </source>
</evidence>
<feature type="domain" description="Fibronectin type-III" evidence="2">
    <location>
        <begin position="205"/>
        <end position="301"/>
    </location>
</feature>
<dbReference type="SUPFAM" id="SSF49265">
    <property type="entry name" value="Fibronectin type III"/>
    <property type="match status" value="1"/>
</dbReference>
<feature type="chain" id="PRO_5046975425" evidence="1">
    <location>
        <begin position="24"/>
        <end position="301"/>
    </location>
</feature>
<dbReference type="Proteomes" id="UP000661077">
    <property type="component" value="Unassembled WGS sequence"/>
</dbReference>
<dbReference type="InterPro" id="IPR003961">
    <property type="entry name" value="FN3_dom"/>
</dbReference>
<keyword evidence="1" id="KW-0732">Signal</keyword>
<organism evidence="3 4">
    <name type="scientific">Steroidobacter gossypii</name>
    <dbReference type="NCBI Taxonomy" id="2805490"/>
    <lineage>
        <taxon>Bacteria</taxon>
        <taxon>Pseudomonadati</taxon>
        <taxon>Pseudomonadota</taxon>
        <taxon>Gammaproteobacteria</taxon>
        <taxon>Steroidobacterales</taxon>
        <taxon>Steroidobacteraceae</taxon>
        <taxon>Steroidobacter</taxon>
    </lineage>
</organism>